<dbReference type="InterPro" id="IPR003593">
    <property type="entry name" value="AAA+_ATPase"/>
</dbReference>
<dbReference type="Proteomes" id="UP001549773">
    <property type="component" value="Unassembled WGS sequence"/>
</dbReference>
<keyword evidence="2" id="KW-0547">Nucleotide-binding</keyword>
<dbReference type="InterPro" id="IPR027417">
    <property type="entry name" value="P-loop_NTPase"/>
</dbReference>
<feature type="domain" description="ABC transporter" evidence="4">
    <location>
        <begin position="2"/>
        <end position="234"/>
    </location>
</feature>
<protein>
    <submittedName>
        <fullName evidence="5">ABC transporter ATP-binding protein</fullName>
    </submittedName>
</protein>
<keyword evidence="1" id="KW-0813">Transport</keyword>
<dbReference type="EMBL" id="JBEWYP010000002">
    <property type="protein sequence ID" value="MET7028679.1"/>
    <property type="molecule type" value="Genomic_DNA"/>
</dbReference>
<dbReference type="InterPro" id="IPR017871">
    <property type="entry name" value="ABC_transporter-like_CS"/>
</dbReference>
<proteinExistence type="predicted"/>
<name>A0ABV2TWH0_9FLAO</name>
<keyword evidence="3 5" id="KW-0067">ATP-binding</keyword>
<sequence length="324" mass="36940">MLNVNSISFGYTEKMVLKDLNFTVGKGEHLSIIGESGCGKSTLLKLVYGLLQPADGTISWNDKQVLGPDFNLVPGEKYMKYLSQDFDLMPYTTVEENVSKFLSVFYPEELQERTEQLLEMIEMEDFAKTKVQFLSGGQQQRVALARVLAQEPEILLLDEPFGHIDNFRTNSFRKNLFNYLKRKGITCLVATHDMDDVLPYADQLIVLKDQEILAHGTPKNIYRHPKDLYTASLFGEVNVVPIQLLKQYAKINKSILVYPHEFQISEKSGLRVRVKKSFFKGSHYLHEGLTDDGETLSFTSRESLKPETKIYLNVALETINARIA</sequence>
<evidence type="ECO:0000259" key="4">
    <source>
        <dbReference type="PROSITE" id="PS50893"/>
    </source>
</evidence>
<dbReference type="RefSeq" id="WP_354617515.1">
    <property type="nucleotide sequence ID" value="NZ_JBEWYP010000002.1"/>
</dbReference>
<evidence type="ECO:0000256" key="2">
    <source>
        <dbReference type="ARBA" id="ARBA00022741"/>
    </source>
</evidence>
<dbReference type="PANTHER" id="PTHR42781:SF4">
    <property type="entry name" value="SPERMIDINE_PUTRESCINE IMPORT ATP-BINDING PROTEIN POTA"/>
    <property type="match status" value="1"/>
</dbReference>
<dbReference type="PROSITE" id="PS50893">
    <property type="entry name" value="ABC_TRANSPORTER_2"/>
    <property type="match status" value="1"/>
</dbReference>
<dbReference type="SMART" id="SM00382">
    <property type="entry name" value="AAA"/>
    <property type="match status" value="1"/>
</dbReference>
<dbReference type="Gene3D" id="3.40.50.300">
    <property type="entry name" value="P-loop containing nucleotide triphosphate hydrolases"/>
    <property type="match status" value="1"/>
</dbReference>
<accession>A0ABV2TWH0</accession>
<dbReference type="InterPro" id="IPR050093">
    <property type="entry name" value="ABC_SmlMolc_Importer"/>
</dbReference>
<comment type="caution">
    <text evidence="5">The sequence shown here is derived from an EMBL/GenBank/DDBJ whole genome shotgun (WGS) entry which is preliminary data.</text>
</comment>
<gene>
    <name evidence="5" type="ORF">ABXZ32_04695</name>
</gene>
<evidence type="ECO:0000256" key="3">
    <source>
        <dbReference type="ARBA" id="ARBA00022840"/>
    </source>
</evidence>
<keyword evidence="6" id="KW-1185">Reference proteome</keyword>
<dbReference type="InterPro" id="IPR003439">
    <property type="entry name" value="ABC_transporter-like_ATP-bd"/>
</dbReference>
<dbReference type="Pfam" id="PF00005">
    <property type="entry name" value="ABC_tran"/>
    <property type="match status" value="1"/>
</dbReference>
<evidence type="ECO:0000256" key="1">
    <source>
        <dbReference type="ARBA" id="ARBA00022448"/>
    </source>
</evidence>
<dbReference type="SUPFAM" id="SSF52540">
    <property type="entry name" value="P-loop containing nucleoside triphosphate hydrolases"/>
    <property type="match status" value="1"/>
</dbReference>
<dbReference type="GO" id="GO:0005524">
    <property type="term" value="F:ATP binding"/>
    <property type="evidence" value="ECO:0007669"/>
    <property type="project" value="UniProtKB-KW"/>
</dbReference>
<dbReference type="PROSITE" id="PS00211">
    <property type="entry name" value="ABC_TRANSPORTER_1"/>
    <property type="match status" value="1"/>
</dbReference>
<reference evidence="5 6" key="1">
    <citation type="submission" date="2024-07" db="EMBL/GenBank/DDBJ databases">
        <title>The genome sequence of type strain Sediminicola luteus GDMCC 1.2596T.</title>
        <authorList>
            <person name="Liu Y."/>
        </authorList>
    </citation>
    <scope>NUCLEOTIDE SEQUENCE [LARGE SCALE GENOMIC DNA]</scope>
    <source>
        <strain evidence="5 6">GDMCC 1.2596</strain>
    </source>
</reference>
<evidence type="ECO:0000313" key="6">
    <source>
        <dbReference type="Proteomes" id="UP001549773"/>
    </source>
</evidence>
<evidence type="ECO:0000313" key="5">
    <source>
        <dbReference type="EMBL" id="MET7028679.1"/>
    </source>
</evidence>
<dbReference type="PANTHER" id="PTHR42781">
    <property type="entry name" value="SPERMIDINE/PUTRESCINE IMPORT ATP-BINDING PROTEIN POTA"/>
    <property type="match status" value="1"/>
</dbReference>
<organism evidence="5 6">
    <name type="scientific">Sediminicola luteus</name>
    <dbReference type="NCBI Taxonomy" id="319238"/>
    <lineage>
        <taxon>Bacteria</taxon>
        <taxon>Pseudomonadati</taxon>
        <taxon>Bacteroidota</taxon>
        <taxon>Flavobacteriia</taxon>
        <taxon>Flavobacteriales</taxon>
        <taxon>Flavobacteriaceae</taxon>
        <taxon>Sediminicola</taxon>
    </lineage>
</organism>